<dbReference type="GO" id="GO:0016747">
    <property type="term" value="F:acyltransferase activity, transferring groups other than amino-acyl groups"/>
    <property type="evidence" value="ECO:0007669"/>
    <property type="project" value="InterPro"/>
</dbReference>
<protein>
    <recommendedName>
        <fullName evidence="1">N-acetyltransferase domain-containing protein</fullName>
    </recommendedName>
</protein>
<reference evidence="2 3" key="1">
    <citation type="journal article" date="2013" name="Curr. Biol.">
        <title>The Genome of the Foraminiferan Reticulomyxa filosa.</title>
        <authorList>
            <person name="Glockner G."/>
            <person name="Hulsmann N."/>
            <person name="Schleicher M."/>
            <person name="Noegel A.A."/>
            <person name="Eichinger L."/>
            <person name="Gallinger C."/>
            <person name="Pawlowski J."/>
            <person name="Sierra R."/>
            <person name="Euteneuer U."/>
            <person name="Pillet L."/>
            <person name="Moustafa A."/>
            <person name="Platzer M."/>
            <person name="Groth M."/>
            <person name="Szafranski K."/>
            <person name="Schliwa M."/>
        </authorList>
    </citation>
    <scope>NUCLEOTIDE SEQUENCE [LARGE SCALE GENOMIC DNA]</scope>
</reference>
<dbReference type="PROSITE" id="PS51186">
    <property type="entry name" value="GNAT"/>
    <property type="match status" value="1"/>
</dbReference>
<feature type="domain" description="N-acetyltransferase" evidence="1">
    <location>
        <begin position="22"/>
        <end position="230"/>
    </location>
</feature>
<organism evidence="2 3">
    <name type="scientific">Reticulomyxa filosa</name>
    <dbReference type="NCBI Taxonomy" id="46433"/>
    <lineage>
        <taxon>Eukaryota</taxon>
        <taxon>Sar</taxon>
        <taxon>Rhizaria</taxon>
        <taxon>Retaria</taxon>
        <taxon>Foraminifera</taxon>
        <taxon>Monothalamids</taxon>
        <taxon>Reticulomyxidae</taxon>
        <taxon>Reticulomyxa</taxon>
    </lineage>
</organism>
<dbReference type="CDD" id="cd04301">
    <property type="entry name" value="NAT_SF"/>
    <property type="match status" value="1"/>
</dbReference>
<dbReference type="AlphaFoldDB" id="X6LG40"/>
<comment type="caution">
    <text evidence="2">The sequence shown here is derived from an EMBL/GenBank/DDBJ whole genome shotgun (WGS) entry which is preliminary data.</text>
</comment>
<dbReference type="InterPro" id="IPR000182">
    <property type="entry name" value="GNAT_dom"/>
</dbReference>
<dbReference type="EMBL" id="ASPP01041339">
    <property type="protein sequence ID" value="ETO00331.1"/>
    <property type="molecule type" value="Genomic_DNA"/>
</dbReference>
<dbReference type="InterPro" id="IPR016181">
    <property type="entry name" value="Acyl_CoA_acyltransferase"/>
</dbReference>
<evidence type="ECO:0000313" key="2">
    <source>
        <dbReference type="EMBL" id="ETO00331.1"/>
    </source>
</evidence>
<proteinExistence type="predicted"/>
<gene>
    <name evidence="2" type="ORF">RFI_37113</name>
</gene>
<dbReference type="SUPFAM" id="SSF55729">
    <property type="entry name" value="Acyl-CoA N-acyltransferases (Nat)"/>
    <property type="match status" value="1"/>
</dbReference>
<evidence type="ECO:0000313" key="3">
    <source>
        <dbReference type="Proteomes" id="UP000023152"/>
    </source>
</evidence>
<keyword evidence="3" id="KW-1185">Reference proteome</keyword>
<dbReference type="Proteomes" id="UP000023152">
    <property type="component" value="Unassembled WGS sequence"/>
</dbReference>
<accession>X6LG40</accession>
<sequence>MSLDALNSVDKLLSLVDNAPIVEYRLLRPNEVAQALKLLSDAFQHGAIPDPPNSLLSHRLFTDIYYHWLEQLCKKNTHLCAVHKYSGEVVGLCCGEDYADVDEISYDSVFLDVKKEKPSLEELMQLCYDLRKAFVDHERTHGHVWYIEMMAVDSRYRNLGIVTQLIKQSVELAKSLKSQKSFHVVFAESNSDISLKCFKKCGFECRREIKYKDWESPKGSGRFPLKRYGQIPLYDTFRLVFPIDNHFERSTKTKFVQFIKPVKKNA</sequence>
<dbReference type="Pfam" id="PF00583">
    <property type="entry name" value="Acetyltransf_1"/>
    <property type="match status" value="1"/>
</dbReference>
<evidence type="ECO:0000259" key="1">
    <source>
        <dbReference type="PROSITE" id="PS51186"/>
    </source>
</evidence>
<name>X6LG40_RETFI</name>
<dbReference type="Gene3D" id="3.40.630.30">
    <property type="match status" value="1"/>
</dbReference>